<protein>
    <submittedName>
        <fullName evidence="1">Uncharacterized protein</fullName>
    </submittedName>
</protein>
<name>A0A8K0XM00_9AGAR</name>
<evidence type="ECO:0000313" key="2">
    <source>
        <dbReference type="Proteomes" id="UP000813824"/>
    </source>
</evidence>
<dbReference type="Proteomes" id="UP000813824">
    <property type="component" value="Unassembled WGS sequence"/>
</dbReference>
<gene>
    <name evidence="1" type="ORF">BXZ70DRAFT_1010927</name>
</gene>
<accession>A0A8K0XM00</accession>
<dbReference type="AlphaFoldDB" id="A0A8K0XM00"/>
<organism evidence="1 2">
    <name type="scientific">Cristinia sonorae</name>
    <dbReference type="NCBI Taxonomy" id="1940300"/>
    <lineage>
        <taxon>Eukaryota</taxon>
        <taxon>Fungi</taxon>
        <taxon>Dikarya</taxon>
        <taxon>Basidiomycota</taxon>
        <taxon>Agaricomycotina</taxon>
        <taxon>Agaricomycetes</taxon>
        <taxon>Agaricomycetidae</taxon>
        <taxon>Agaricales</taxon>
        <taxon>Pleurotineae</taxon>
        <taxon>Stephanosporaceae</taxon>
        <taxon>Cristinia</taxon>
    </lineage>
</organism>
<comment type="caution">
    <text evidence="1">The sequence shown here is derived from an EMBL/GenBank/DDBJ whole genome shotgun (WGS) entry which is preliminary data.</text>
</comment>
<evidence type="ECO:0000313" key="1">
    <source>
        <dbReference type="EMBL" id="KAH8092232.1"/>
    </source>
</evidence>
<reference evidence="1" key="1">
    <citation type="journal article" date="2021" name="New Phytol.">
        <title>Evolutionary innovations through gain and loss of genes in the ectomycorrhizal Boletales.</title>
        <authorList>
            <person name="Wu G."/>
            <person name="Miyauchi S."/>
            <person name="Morin E."/>
            <person name="Kuo A."/>
            <person name="Drula E."/>
            <person name="Varga T."/>
            <person name="Kohler A."/>
            <person name="Feng B."/>
            <person name="Cao Y."/>
            <person name="Lipzen A."/>
            <person name="Daum C."/>
            <person name="Hundley H."/>
            <person name="Pangilinan J."/>
            <person name="Johnson J."/>
            <person name="Barry K."/>
            <person name="LaButti K."/>
            <person name="Ng V."/>
            <person name="Ahrendt S."/>
            <person name="Min B."/>
            <person name="Choi I.G."/>
            <person name="Park H."/>
            <person name="Plett J.M."/>
            <person name="Magnuson J."/>
            <person name="Spatafora J.W."/>
            <person name="Nagy L.G."/>
            <person name="Henrissat B."/>
            <person name="Grigoriev I.V."/>
            <person name="Yang Z.L."/>
            <person name="Xu J."/>
            <person name="Martin F.M."/>
        </authorList>
    </citation>
    <scope>NUCLEOTIDE SEQUENCE</scope>
    <source>
        <strain evidence="1">KKN 215</strain>
    </source>
</reference>
<dbReference type="EMBL" id="JAEVFJ010000033">
    <property type="protein sequence ID" value="KAH8092232.1"/>
    <property type="molecule type" value="Genomic_DNA"/>
</dbReference>
<sequence length="331" mass="36119">MFDYSKLKGDETLRYAFFHLTAYIQQSGTITSATVPAPVLASGLARLKSRGIATVDEPLALVGLAQWLYSSGQLKNATAVRWITNLLQQTASFSDALLGERVNCEVAASLYLTTVFDGKTPLSDVLEFVGRDPPAWATKPVSLVGLTKTAGGYTYRTIPSLSQRHRWTGRISRSADGYADASSWLSEPEGESICFIKTSQIVVVLALLELFDRRRVWLALEFLDSVEEDVDVMRRLSPAALKVSSELLAETSGRATEDLCVLRVVATRGDVSSLHLNAASDPDISSHPFAIMSLSDSSVEETFRKTGGVHHLVPSPNEIQRVMFSVPFGFA</sequence>
<proteinExistence type="predicted"/>
<keyword evidence="2" id="KW-1185">Reference proteome</keyword>
<dbReference type="OrthoDB" id="2393824at2759"/>